<dbReference type="PANTHER" id="PTHR23206:SF1">
    <property type="entry name" value="ANKYRIN REPEAT DOMAIN-CONTAINING PROTEIN 17"/>
    <property type="match status" value="1"/>
</dbReference>
<feature type="repeat" description="ANK" evidence="3">
    <location>
        <begin position="309"/>
        <end position="341"/>
    </location>
</feature>
<feature type="repeat" description="ANK" evidence="3">
    <location>
        <begin position="1123"/>
        <end position="1155"/>
    </location>
</feature>
<feature type="coiled-coil region" evidence="4">
    <location>
        <begin position="647"/>
        <end position="743"/>
    </location>
</feature>
<feature type="repeat" description="ANK" evidence="3">
    <location>
        <begin position="921"/>
        <end position="953"/>
    </location>
</feature>
<dbReference type="InterPro" id="IPR036770">
    <property type="entry name" value="Ankyrin_rpt-contain_sf"/>
</dbReference>
<name>A0A663MRQ6_ATHCN</name>
<feature type="compositionally biased region" description="Polar residues" evidence="5">
    <location>
        <begin position="1441"/>
        <end position="1452"/>
    </location>
</feature>
<feature type="repeat" description="ANK" evidence="3">
    <location>
        <begin position="1158"/>
        <end position="1190"/>
    </location>
</feature>
<feature type="compositionally biased region" description="Low complexity" evidence="5">
    <location>
        <begin position="1402"/>
        <end position="1411"/>
    </location>
</feature>
<dbReference type="PRINTS" id="PR01415">
    <property type="entry name" value="ANKYRIN"/>
</dbReference>
<feature type="region of interest" description="Disordered" evidence="5">
    <location>
        <begin position="1762"/>
        <end position="1906"/>
    </location>
</feature>
<dbReference type="Pfam" id="PF00023">
    <property type="entry name" value="Ank"/>
    <property type="match status" value="1"/>
</dbReference>
<keyword evidence="2 3" id="KW-0040">ANK repeat</keyword>
<dbReference type="FunFam" id="1.25.40.20:FF:000062">
    <property type="entry name" value="ankyrin repeat domain-containing protein 17"/>
    <property type="match status" value="1"/>
</dbReference>
<dbReference type="SUPFAM" id="SSF48403">
    <property type="entry name" value="Ankyrin repeat"/>
    <property type="match status" value="3"/>
</dbReference>
<feature type="compositionally biased region" description="Polar residues" evidence="5">
    <location>
        <begin position="1806"/>
        <end position="1819"/>
    </location>
</feature>
<feature type="region of interest" description="Disordered" evidence="5">
    <location>
        <begin position="616"/>
        <end position="635"/>
    </location>
</feature>
<dbReference type="PROSITE" id="PS50088">
    <property type="entry name" value="ANK_REPEAT"/>
    <property type="match status" value="18"/>
</dbReference>
<feature type="compositionally biased region" description="Low complexity" evidence="5">
    <location>
        <begin position="1700"/>
        <end position="1743"/>
    </location>
</feature>
<feature type="compositionally biased region" description="Low complexity" evidence="5">
    <location>
        <begin position="1420"/>
        <end position="1432"/>
    </location>
</feature>
<feature type="repeat" description="ANK" evidence="3">
    <location>
        <begin position="173"/>
        <end position="205"/>
    </location>
</feature>
<feature type="region of interest" description="Disordered" evidence="5">
    <location>
        <begin position="877"/>
        <end position="897"/>
    </location>
</feature>
<feature type="region of interest" description="Disordered" evidence="5">
    <location>
        <begin position="1318"/>
        <end position="1472"/>
    </location>
</feature>
<organism evidence="6 7">
    <name type="scientific">Athene cunicularia</name>
    <name type="common">Burrowing owl</name>
    <name type="synonym">Speotyto cunicularia</name>
    <dbReference type="NCBI Taxonomy" id="194338"/>
    <lineage>
        <taxon>Eukaryota</taxon>
        <taxon>Metazoa</taxon>
        <taxon>Chordata</taxon>
        <taxon>Craniata</taxon>
        <taxon>Vertebrata</taxon>
        <taxon>Euteleostomi</taxon>
        <taxon>Archelosauria</taxon>
        <taxon>Archosauria</taxon>
        <taxon>Dinosauria</taxon>
        <taxon>Saurischia</taxon>
        <taxon>Theropoda</taxon>
        <taxon>Coelurosauria</taxon>
        <taxon>Aves</taxon>
        <taxon>Neognathae</taxon>
        <taxon>Neoaves</taxon>
        <taxon>Telluraves</taxon>
        <taxon>Strigiformes</taxon>
        <taxon>Strigidae</taxon>
        <taxon>Athene</taxon>
    </lineage>
</organism>
<feature type="compositionally biased region" description="Polar residues" evidence="5">
    <location>
        <begin position="1485"/>
        <end position="1503"/>
    </location>
</feature>
<feature type="compositionally biased region" description="Pro residues" evidence="5">
    <location>
        <begin position="2061"/>
        <end position="2073"/>
    </location>
</feature>
<evidence type="ECO:0000256" key="4">
    <source>
        <dbReference type="SAM" id="Coils"/>
    </source>
</evidence>
<feature type="compositionally biased region" description="Polar residues" evidence="5">
    <location>
        <begin position="1967"/>
        <end position="1994"/>
    </location>
</feature>
<evidence type="ECO:0000313" key="7">
    <source>
        <dbReference type="Proteomes" id="UP000472269"/>
    </source>
</evidence>
<sequence length="2291" mass="242284">MNVEVESFILDQDDLENPMLETASKLLLSSTADGADLRTVDPETQARLEALLEAAGIGKLSTADGKAFADPEVLRRLTSSVSCALDEAAAALTRMRAESTANAGQTDNRSLAEACSEGDVNAVRKLLIEGRSVNEHTEEGESLLCLACSAGYYELAQVLLAMHANVEDRGIKGDITPLMAAANGGHVKIVKLLLAHGADVNAQSSTGNTALTYACAGGYVDVVKVLLESGASIEDHNENGHTPLMEAGSAGHVEVARVLLENGAGINTHSNEFKESALTLACYKGIDGHVEVARLLLDSGAQVNMPADSFESPLTLAACGGHVELAALLIERGANLEEVNDEGYTPLMEAAREGHEEMVCLLIHVWFWCFETQETALTLACCGGFLEVADFLIKAGADIELGCSTPLMEAAQEGHLELVKYLLAAGANVHATTATGDTALTYACENGHTDVADVLLQAGADLEHESEGGRTPLMKAARAGHVCTVQFLISKGANVNRTTANNDHTVLSLACAGGHLAVVELLLAHGADPTHRLKDGSTMLIEAAKGGHTSVVCYLLDYPNNLLSAPPPDATQLTPPSHDLNRAPRVPVQALPMVVPPQEPDKPPANVATTLPIRNKAASKQKSSSHLPANNQDVQGYITNQSPESIVEEAQGKLTELEQRIKEAIEKNAQLQSLELAHADQLTKEKIEELNKTREEQIQKKQKILEELQKVERELQLKTQQQLKKQYLEVKAQRIQLQQQQQQQSCQHLGLLTPVGVGEQLSEGDYARLQQVDPILLKDDPQQAAAQTGFAPIQPLAMPQALPLAAGSLPPGSIANLTELQGVIVGQPVLGQAQLAGLGQGILTETQQGLMVASPAQTLNDTLDDIMAVSGRASAMSNTPTHSIATSVSQPQTPTPSPIISPSAMLPIYPAIDIDAQTESNHDTALTLACAGGHEELVQTLLERGANIEHRDKKGFTPLILAATAGHVGVVEILLDNGADIEAQSERTKDTPLSLACSGGRQEVVELLLARGANKEHRNVSDYTPLSLAASGGYVNIIKILLNAGAEINSRTGSKLGISPLMLAAMNGHTAAVKLLLDMGSDINAQIETNRNTALTLACFQGRTEVVSLLLDRKANVEHRAKTGLTPLMEAASGGYAEVGRVLLDKGADVNAPPVPSSRDTALTIAADKGHYKFCELLISRGAHIDVRNKKGNTPLWLAANGGHLDVVQLLVQAGADVDAADNRKITPLMAAFRKGHVKVVRYLVKEVNQFPSDSECMRYIATITDKLREESRRLALAAKREKRKEKRRKKKEEQRRKLEEIEAKNKENFELQAAQEKEKLKAEDDPEVPMEPPSATTTTTIGISATWTTLAGSHGKRNNTITTTSSKRKNRKNKVTPDNVQIIFDDQLPISYSQPEKVNGESKSSSTSESGDSDNMRISSCSDESSNSNSSHKSDNHSSAAVTNMQSNKKQPSVLVTCPKEERKAATGKSSIKLSEVISEVTSNSLSTCTKSGPSPLSSPNGKLTIASPKRGQKREEGWKEVVRRGGTESTRQATQLINALIKDPDKEIDELIPKNRLKSSAANSKIGSTPATTTAANSSLMGIKVTTVAASSTSQTASALTVPAISSASTHKTIKNPVNNVRPGFQVSLPLAYPPPQFAHALLAAQTFQQIRPPRLPMTHFGGTFPPAQSTWGPFPVRPLSPARATNSPKPHMVPRHNSQNSSGSQVNSASSLTTSPTATTSSVASTVPGSSANGSPSSPSVRRQLFVTVVKTSNATTTTVTTTASNTSTAPTNATYPIPTAKEHYPASSPSSPSPPAQPAGVSRSSPSDCSATSPNKGAPSSDPEVGSPPAVEASSSTSSRQPSSGTGSSSVHPAHQQPPGASLQEARPPLQQPQVPAPDPRMVVPPNLAATSSSAPVAGPTNAPMTYPMSQTTMGSSQPATKMETPAIRPPVHGTSSVHKNPTPVQNSVAVLNVNHIKRPHSVPSSVQLPSTLSTQSASQNSAHPANKSMGNNFSATLPFGPFSTLFENSPTSAHAFWGGSVVSSQTTPESMLSGKSSFLPNSDPLHQSDTSKAPGFRPPLQRPAPTPSESPAQSVSSGVRAPSPTPSAVSLGSEKPSNVSQDRKVPVPIGTERSARIRQTGTSTPSVIGSNLAAPVGHSGIWSFEGIGGNQDKVDWCHSGMGSHMIHRPMSDPGVFSHQAMERDSTGIVTPSGTFHQPVPAGYMDFPKVGGMPFSVYGNAMIPPVAPITDGTGGPIFNGPHAADPSWNSLIKMVSNSTENNGPQTVIFQFLHFHLSEISVSCPEKK</sequence>
<dbReference type="FunFam" id="1.25.40.20:FF:000012">
    <property type="entry name" value="ankyrin repeat domain-containing protein 17 isoform X1"/>
    <property type="match status" value="1"/>
</dbReference>
<dbReference type="FunFam" id="1.25.40.20:FF:000589">
    <property type="entry name" value="ankyrin repeat and KH domain-containing protein 1 isoform X2"/>
    <property type="match status" value="1"/>
</dbReference>
<feature type="compositionally biased region" description="Basic residues" evidence="5">
    <location>
        <begin position="1281"/>
        <end position="1291"/>
    </location>
</feature>
<evidence type="ECO:0000256" key="1">
    <source>
        <dbReference type="ARBA" id="ARBA00022737"/>
    </source>
</evidence>
<dbReference type="GO" id="GO:0045087">
    <property type="term" value="P:innate immune response"/>
    <property type="evidence" value="ECO:0007669"/>
    <property type="project" value="TreeGrafter"/>
</dbReference>
<feature type="repeat" description="ANK" evidence="3">
    <location>
        <begin position="468"/>
        <end position="500"/>
    </location>
</feature>
<feature type="compositionally biased region" description="Polar residues" evidence="5">
    <location>
        <begin position="2091"/>
        <end position="2105"/>
    </location>
</feature>
<dbReference type="InterPro" id="IPR051631">
    <property type="entry name" value="Ankyrin-KH/SAM_domain"/>
</dbReference>
<feature type="repeat" description="ANK" evidence="3">
    <location>
        <begin position="402"/>
        <end position="434"/>
    </location>
</feature>
<dbReference type="FunFam" id="1.25.40.20:FF:000161">
    <property type="entry name" value="ankyrin repeat domain-containing protein 17 isoform X3"/>
    <property type="match status" value="1"/>
</dbReference>
<accession>A0A663MRQ6</accession>
<feature type="region of interest" description="Disordered" evidence="5">
    <location>
        <begin position="1279"/>
        <end position="1300"/>
    </location>
</feature>
<dbReference type="GO" id="GO:0005634">
    <property type="term" value="C:nucleus"/>
    <property type="evidence" value="ECO:0007669"/>
    <property type="project" value="TreeGrafter"/>
</dbReference>
<feature type="region of interest" description="Disordered" evidence="5">
    <location>
        <begin position="1965"/>
        <end position="1994"/>
    </location>
</feature>
<dbReference type="FunFam" id="1.25.40.20:FF:000114">
    <property type="entry name" value="ankyrin repeat and KH domain-containing protein 1 isoform X2"/>
    <property type="match status" value="1"/>
</dbReference>
<proteinExistence type="predicted"/>
<dbReference type="PROSITE" id="PS50297">
    <property type="entry name" value="ANK_REP_REGION"/>
    <property type="match status" value="18"/>
</dbReference>
<dbReference type="CDD" id="cd22249">
    <property type="entry name" value="UDM1_RNF168_RNF169-like"/>
    <property type="match status" value="1"/>
</dbReference>
<evidence type="ECO:0000313" key="6">
    <source>
        <dbReference type="Ensembl" id="ENSACUP00000014376.1"/>
    </source>
</evidence>
<feature type="compositionally biased region" description="Low complexity" evidence="5">
    <location>
        <begin position="1762"/>
        <end position="1778"/>
    </location>
</feature>
<reference evidence="6" key="1">
    <citation type="submission" date="2025-08" db="UniProtKB">
        <authorList>
            <consortium name="Ensembl"/>
        </authorList>
    </citation>
    <scope>IDENTIFICATION</scope>
</reference>
<keyword evidence="4" id="KW-0175">Coiled coil</keyword>
<evidence type="ECO:0000256" key="5">
    <source>
        <dbReference type="SAM" id="MobiDB-lite"/>
    </source>
</evidence>
<feature type="repeat" description="ANK" evidence="3">
    <location>
        <begin position="1021"/>
        <end position="1053"/>
    </location>
</feature>
<feature type="repeat" description="ANK" evidence="3">
    <location>
        <begin position="1090"/>
        <end position="1122"/>
    </location>
</feature>
<keyword evidence="7" id="KW-1185">Reference proteome</keyword>
<gene>
    <name evidence="6" type="primary">ANKRD17</name>
</gene>
<feature type="repeat" description="ANK" evidence="3">
    <location>
        <begin position="502"/>
        <end position="534"/>
    </location>
</feature>
<reference evidence="6" key="2">
    <citation type="submission" date="2025-09" db="UniProtKB">
        <authorList>
            <consortium name="Ensembl"/>
        </authorList>
    </citation>
    <scope>IDENTIFICATION</scope>
</reference>
<dbReference type="GO" id="GO:0005737">
    <property type="term" value="C:cytoplasm"/>
    <property type="evidence" value="ECO:0007669"/>
    <property type="project" value="TreeGrafter"/>
</dbReference>
<protein>
    <submittedName>
        <fullName evidence="6">Ankyrin repeat domain 17</fullName>
    </submittedName>
</protein>
<feature type="compositionally biased region" description="Low complexity" evidence="5">
    <location>
        <begin position="1838"/>
        <end position="1854"/>
    </location>
</feature>
<feature type="repeat" description="ANK" evidence="3">
    <location>
        <begin position="954"/>
        <end position="986"/>
    </location>
</feature>
<feature type="repeat" description="ANK" evidence="3">
    <location>
        <begin position="342"/>
        <end position="363"/>
    </location>
</feature>
<dbReference type="PANTHER" id="PTHR23206">
    <property type="entry name" value="MASK PROTEIN"/>
    <property type="match status" value="1"/>
</dbReference>
<dbReference type="InterPro" id="IPR002110">
    <property type="entry name" value="Ankyrin_rpt"/>
</dbReference>
<feature type="compositionally biased region" description="Low complexity" evidence="5">
    <location>
        <begin position="1335"/>
        <end position="1350"/>
    </location>
</feature>
<feature type="compositionally biased region" description="Polar residues" evidence="5">
    <location>
        <begin position="2028"/>
        <end position="2056"/>
    </location>
</feature>
<dbReference type="FunFam" id="1.25.40.20:FF:000055">
    <property type="entry name" value="ankyrin repeat domain-containing protein 17 isoform X2"/>
    <property type="match status" value="1"/>
</dbReference>
<dbReference type="Proteomes" id="UP000472269">
    <property type="component" value="Unplaced"/>
</dbReference>
<feature type="region of interest" description="Disordered" evidence="5">
    <location>
        <begin position="1485"/>
        <end position="1518"/>
    </location>
</feature>
<feature type="repeat" description="ANK" evidence="3">
    <location>
        <begin position="206"/>
        <end position="238"/>
    </location>
</feature>
<feature type="compositionally biased region" description="Polar residues" evidence="5">
    <location>
        <begin position="2122"/>
        <end position="2134"/>
    </location>
</feature>
<feature type="repeat" description="ANK" evidence="3">
    <location>
        <begin position="239"/>
        <end position="271"/>
    </location>
</feature>
<dbReference type="SMART" id="SM00248">
    <property type="entry name" value="ANK"/>
    <property type="match status" value="24"/>
</dbReference>
<feature type="repeat" description="ANK" evidence="3">
    <location>
        <begin position="1056"/>
        <end position="1088"/>
    </location>
</feature>
<keyword evidence="1" id="KW-0677">Repeat</keyword>
<feature type="region of interest" description="Disordered" evidence="5">
    <location>
        <begin position="1656"/>
        <end position="1744"/>
    </location>
</feature>
<evidence type="ECO:0000256" key="3">
    <source>
        <dbReference type="PROSITE-ProRule" id="PRU00023"/>
    </source>
</evidence>
<feature type="repeat" description="ANK" evidence="3">
    <location>
        <begin position="435"/>
        <end position="467"/>
    </location>
</feature>
<dbReference type="Ensembl" id="ENSACUT00000015345.1">
    <property type="protein sequence ID" value="ENSACUP00000014376.1"/>
    <property type="gene ID" value="ENSACUG00000009440.1"/>
</dbReference>
<feature type="compositionally biased region" description="Polar residues" evidence="5">
    <location>
        <begin position="618"/>
        <end position="635"/>
    </location>
</feature>
<evidence type="ECO:0000256" key="2">
    <source>
        <dbReference type="ARBA" id="ARBA00023043"/>
    </source>
</evidence>
<feature type="repeat" description="ANK" evidence="3">
    <location>
        <begin position="1191"/>
        <end position="1223"/>
    </location>
</feature>
<dbReference type="Gene3D" id="1.25.40.20">
    <property type="entry name" value="Ankyrin repeat-containing domain"/>
    <property type="match status" value="8"/>
</dbReference>
<dbReference type="Pfam" id="PF12796">
    <property type="entry name" value="Ank_2"/>
    <property type="match status" value="9"/>
</dbReference>
<feature type="repeat" description="ANK" evidence="3">
    <location>
        <begin position="988"/>
        <end position="1020"/>
    </location>
</feature>
<feature type="region of interest" description="Disordered" evidence="5">
    <location>
        <begin position="2028"/>
        <end position="2136"/>
    </location>
</feature>